<dbReference type="SUPFAM" id="SSF63393">
    <property type="entry name" value="RNA polymerase subunits"/>
    <property type="match status" value="1"/>
</dbReference>
<dbReference type="GO" id="GO:0006351">
    <property type="term" value="P:DNA-templated transcription"/>
    <property type="evidence" value="ECO:0007669"/>
    <property type="project" value="InterPro"/>
</dbReference>
<dbReference type="InterPro" id="IPR039747">
    <property type="entry name" value="RPABC4"/>
</dbReference>
<evidence type="ECO:0000256" key="4">
    <source>
        <dbReference type="ARBA" id="ARBA00023242"/>
    </source>
</evidence>
<dbReference type="Proteomes" id="UP000289738">
    <property type="component" value="Chromosome B03"/>
</dbReference>
<reference evidence="6 7" key="1">
    <citation type="submission" date="2019-01" db="EMBL/GenBank/DDBJ databases">
        <title>Sequencing of cultivated peanut Arachis hypogaea provides insights into genome evolution and oil improvement.</title>
        <authorList>
            <person name="Chen X."/>
        </authorList>
    </citation>
    <scope>NUCLEOTIDE SEQUENCE [LARGE SCALE GENOMIC DNA]</scope>
    <source>
        <strain evidence="7">cv. Fuhuasheng</strain>
        <tissue evidence="6">Leaves</tissue>
    </source>
</reference>
<dbReference type="AlphaFoldDB" id="A0A444ZZV3"/>
<dbReference type="GO" id="GO:0003899">
    <property type="term" value="F:DNA-directed RNA polymerase activity"/>
    <property type="evidence" value="ECO:0007669"/>
    <property type="project" value="InterPro"/>
</dbReference>
<evidence type="ECO:0000313" key="6">
    <source>
        <dbReference type="EMBL" id="RYR19706.1"/>
    </source>
</evidence>
<evidence type="ECO:0000313" key="7">
    <source>
        <dbReference type="Proteomes" id="UP000289738"/>
    </source>
</evidence>
<dbReference type="PANTHER" id="PTHR12056">
    <property type="entry name" value="DNA-DIRECTED RNA POLYMERASES I, II, AND III"/>
    <property type="match status" value="1"/>
</dbReference>
<keyword evidence="2" id="KW-0479">Metal-binding</keyword>
<dbReference type="GO" id="GO:0008270">
    <property type="term" value="F:zinc ion binding"/>
    <property type="evidence" value="ECO:0007669"/>
    <property type="project" value="InterPro"/>
</dbReference>
<dbReference type="EMBL" id="SDMP01000013">
    <property type="protein sequence ID" value="RYR19706.1"/>
    <property type="molecule type" value="Genomic_DNA"/>
</dbReference>
<keyword evidence="4" id="KW-0539">Nucleus</keyword>
<dbReference type="OrthoDB" id="5585087at2759"/>
<dbReference type="GO" id="GO:0003677">
    <property type="term" value="F:DNA binding"/>
    <property type="evidence" value="ECO:0007669"/>
    <property type="project" value="InterPro"/>
</dbReference>
<sequence>MDPQVEPVSYFCGDCGMENKLKPGDVIQCYECGYHMLYKKRTRRIVQYEARRKNQAKLDSVLACSFVSYFRTC</sequence>
<evidence type="ECO:0000256" key="2">
    <source>
        <dbReference type="ARBA" id="ARBA00022723"/>
    </source>
</evidence>
<evidence type="ECO:0000256" key="3">
    <source>
        <dbReference type="ARBA" id="ARBA00022833"/>
    </source>
</evidence>
<dbReference type="InterPro" id="IPR029040">
    <property type="entry name" value="RPABC4/Spt4"/>
</dbReference>
<dbReference type="SMART" id="SM00659">
    <property type="entry name" value="RPOLCX"/>
    <property type="match status" value="1"/>
</dbReference>
<dbReference type="FunFam" id="2.20.28.30:FF:000002">
    <property type="entry name" value="DNA-directed RNA polymerases II, IV and V subunit 12"/>
    <property type="match status" value="1"/>
</dbReference>
<dbReference type="GO" id="GO:0005736">
    <property type="term" value="C:RNA polymerase I complex"/>
    <property type="evidence" value="ECO:0007669"/>
    <property type="project" value="TreeGrafter"/>
</dbReference>
<dbReference type="PANTHER" id="PTHR12056:SF2">
    <property type="entry name" value="GEO11084P1"/>
    <property type="match status" value="1"/>
</dbReference>
<protein>
    <submittedName>
        <fullName evidence="6">Uncharacterized protein</fullName>
    </submittedName>
</protein>
<evidence type="ECO:0000256" key="5">
    <source>
        <dbReference type="ARBA" id="ARBA00025770"/>
    </source>
</evidence>
<gene>
    <name evidence="6" type="ORF">Ahy_B03g064574</name>
</gene>
<keyword evidence="3" id="KW-0862">Zinc</keyword>
<comment type="caution">
    <text evidence="6">The sequence shown here is derived from an EMBL/GenBank/DDBJ whole genome shotgun (WGS) entry which is preliminary data.</text>
</comment>
<accession>A0A444ZZV3</accession>
<comment type="similarity">
    <text evidence="5">Belongs to the archaeal Rpo12/eukaryotic RPC10 RNA polymerase subunit family.</text>
</comment>
<comment type="subcellular location">
    <subcellularLocation>
        <location evidence="1">Nucleus</location>
    </subcellularLocation>
</comment>
<dbReference type="SMR" id="A0A444ZZV3"/>
<dbReference type="GO" id="GO:0005665">
    <property type="term" value="C:RNA polymerase II, core complex"/>
    <property type="evidence" value="ECO:0007669"/>
    <property type="project" value="TreeGrafter"/>
</dbReference>
<proteinExistence type="inferred from homology"/>
<dbReference type="Gene3D" id="2.20.28.30">
    <property type="entry name" value="RNA polymerase ii, chain L"/>
    <property type="match status" value="1"/>
</dbReference>
<evidence type="ECO:0000256" key="1">
    <source>
        <dbReference type="ARBA" id="ARBA00004123"/>
    </source>
</evidence>
<dbReference type="Pfam" id="PF03604">
    <property type="entry name" value="Zn_ribbon_RPAB4"/>
    <property type="match status" value="1"/>
</dbReference>
<keyword evidence="7" id="KW-1185">Reference proteome</keyword>
<dbReference type="GO" id="GO:0005666">
    <property type="term" value="C:RNA polymerase III complex"/>
    <property type="evidence" value="ECO:0007669"/>
    <property type="project" value="TreeGrafter"/>
</dbReference>
<dbReference type="InterPro" id="IPR006591">
    <property type="entry name" value="RNAP_P/RPABC4"/>
</dbReference>
<name>A0A444ZZV3_ARAHY</name>
<dbReference type="STRING" id="3818.A0A444ZZV3"/>
<organism evidence="6 7">
    <name type="scientific">Arachis hypogaea</name>
    <name type="common">Peanut</name>
    <dbReference type="NCBI Taxonomy" id="3818"/>
    <lineage>
        <taxon>Eukaryota</taxon>
        <taxon>Viridiplantae</taxon>
        <taxon>Streptophyta</taxon>
        <taxon>Embryophyta</taxon>
        <taxon>Tracheophyta</taxon>
        <taxon>Spermatophyta</taxon>
        <taxon>Magnoliopsida</taxon>
        <taxon>eudicotyledons</taxon>
        <taxon>Gunneridae</taxon>
        <taxon>Pentapetalae</taxon>
        <taxon>rosids</taxon>
        <taxon>fabids</taxon>
        <taxon>Fabales</taxon>
        <taxon>Fabaceae</taxon>
        <taxon>Papilionoideae</taxon>
        <taxon>50 kb inversion clade</taxon>
        <taxon>dalbergioids sensu lato</taxon>
        <taxon>Dalbergieae</taxon>
        <taxon>Pterocarpus clade</taxon>
        <taxon>Arachis</taxon>
    </lineage>
</organism>
<dbReference type="Gramene" id="arahy.Tifrunner.gnm2.ann2.Ah13g381700.1">
    <property type="protein sequence ID" value="arahy.Tifrunner.gnm2.ann2.Ah13g381700.1-CDS"/>
    <property type="gene ID" value="arahy.Tifrunner.gnm2.ann2.Ah13g381700"/>
</dbReference>